<evidence type="ECO:0000313" key="1">
    <source>
        <dbReference type="EMBL" id="MDU0328080.1"/>
    </source>
</evidence>
<dbReference type="RefSeq" id="WP_230705404.1">
    <property type="nucleotide sequence ID" value="NZ_JAWDIU010000006.1"/>
</dbReference>
<keyword evidence="2" id="KW-1185">Reference proteome</keyword>
<dbReference type="Proteomes" id="UP001256673">
    <property type="component" value="Unassembled WGS sequence"/>
</dbReference>
<protein>
    <submittedName>
        <fullName evidence="1">Uncharacterized protein</fullName>
    </submittedName>
</protein>
<name>A0ABU3RYW4_9MICO</name>
<gene>
    <name evidence="1" type="ORF">RWH43_15075</name>
</gene>
<reference evidence="1 2" key="1">
    <citation type="submission" date="2023-09" db="EMBL/GenBank/DDBJ databases">
        <title>Microbacterium fusihabitans sp. nov., Microbacterium phycihabitans sp. nov., and Microbacterium cervinum sp. nov., isolated from dried seaweeds of beach.</title>
        <authorList>
            <person name="Lee S.D."/>
        </authorList>
    </citation>
    <scope>NUCLEOTIDE SEQUENCE [LARGE SCALE GENOMIC DNA]</scope>
    <source>
        <strain evidence="1 2">KSW2-21</strain>
    </source>
</reference>
<proteinExistence type="predicted"/>
<evidence type="ECO:0000313" key="2">
    <source>
        <dbReference type="Proteomes" id="UP001256673"/>
    </source>
</evidence>
<comment type="caution">
    <text evidence="1">The sequence shown here is derived from an EMBL/GenBank/DDBJ whole genome shotgun (WGS) entry which is preliminary data.</text>
</comment>
<sequence length="183" mass="19565">MGLAALEAFPLPELTGWTVAAERTIDACGSNTSDQMFDETHIEGYSCVAVRRTAYELTDAADAGTRDAAAFTALMQIQTAFADLPSAFHPDDVPPESPAFAVNASPPNAGGALLVDGRRVQMTGYLQSAEVADYDILPIWHINERVGSDSGEMRDALMARADGGEFLVITVTLSYFSVQRDDA</sequence>
<organism evidence="1 2">
    <name type="scientific">Microbacterium algihabitans</name>
    <dbReference type="NCBI Taxonomy" id="3075992"/>
    <lineage>
        <taxon>Bacteria</taxon>
        <taxon>Bacillati</taxon>
        <taxon>Actinomycetota</taxon>
        <taxon>Actinomycetes</taxon>
        <taxon>Micrococcales</taxon>
        <taxon>Microbacteriaceae</taxon>
        <taxon>Microbacterium</taxon>
    </lineage>
</organism>
<dbReference type="EMBL" id="JAWDIU010000006">
    <property type="protein sequence ID" value="MDU0328080.1"/>
    <property type="molecule type" value="Genomic_DNA"/>
</dbReference>
<accession>A0ABU3RYW4</accession>